<dbReference type="InterPro" id="IPR036890">
    <property type="entry name" value="HATPase_C_sf"/>
</dbReference>
<feature type="coiled-coil region" evidence="1">
    <location>
        <begin position="78"/>
        <end position="225"/>
    </location>
</feature>
<keyword evidence="3" id="KW-0472">Membrane</keyword>
<dbReference type="Gene3D" id="3.30.565.10">
    <property type="entry name" value="Histidine kinase-like ATPase, C-terminal domain"/>
    <property type="match status" value="1"/>
</dbReference>
<feature type="transmembrane region" description="Helical" evidence="3">
    <location>
        <begin position="653"/>
        <end position="682"/>
    </location>
</feature>
<dbReference type="InterPro" id="IPR050640">
    <property type="entry name" value="Bact_2-comp_sensor_kinase"/>
</dbReference>
<evidence type="ECO:0000256" key="2">
    <source>
        <dbReference type="SAM" id="MobiDB-lite"/>
    </source>
</evidence>
<dbReference type="RefSeq" id="WP_171165200.1">
    <property type="nucleotide sequence ID" value="NZ_CP053073.1"/>
</dbReference>
<feature type="domain" description="Histidine kinase/HSP90-like ATPase" evidence="4">
    <location>
        <begin position="423"/>
        <end position="518"/>
    </location>
</feature>
<dbReference type="PANTHER" id="PTHR34220:SF9">
    <property type="entry name" value="SIGNAL TRANSDUCTION HISTIDINE KINASE INTERNAL REGION DOMAIN-CONTAINING PROTEIN"/>
    <property type="match status" value="1"/>
</dbReference>
<dbReference type="Proteomes" id="UP000503096">
    <property type="component" value="Chromosome"/>
</dbReference>
<reference evidence="5 6" key="1">
    <citation type="submission" date="2020-04" db="EMBL/GenBank/DDBJ databases">
        <title>Usitatibacter rugosus gen. nov., sp. nov. and Usitatibacter palustris sp. nov., novel members of Usitatibacteraceae fam. nov. within the order Nitrosomonadales isolated from soil.</title>
        <authorList>
            <person name="Huber K.J."/>
            <person name="Neumann-Schaal M."/>
            <person name="Geppert A."/>
            <person name="Luckner M."/>
            <person name="Wanner G."/>
            <person name="Overmann J."/>
        </authorList>
    </citation>
    <scope>NUCLEOTIDE SEQUENCE [LARGE SCALE GENOMIC DNA]</scope>
    <source>
        <strain evidence="5 6">Swamp67</strain>
    </source>
</reference>
<keyword evidence="1" id="KW-0175">Coiled coil</keyword>
<dbReference type="EMBL" id="CP053073">
    <property type="protein sequence ID" value="QJR16782.1"/>
    <property type="molecule type" value="Genomic_DNA"/>
</dbReference>
<feature type="transmembrane region" description="Helical" evidence="3">
    <location>
        <begin position="575"/>
        <end position="600"/>
    </location>
</feature>
<organism evidence="5 6">
    <name type="scientific">Usitatibacter palustris</name>
    <dbReference type="NCBI Taxonomy" id="2732487"/>
    <lineage>
        <taxon>Bacteria</taxon>
        <taxon>Pseudomonadati</taxon>
        <taxon>Pseudomonadota</taxon>
        <taxon>Betaproteobacteria</taxon>
        <taxon>Nitrosomonadales</taxon>
        <taxon>Usitatibacteraceae</taxon>
        <taxon>Usitatibacter</taxon>
    </lineage>
</organism>
<dbReference type="GO" id="GO:0000155">
    <property type="term" value="F:phosphorelay sensor kinase activity"/>
    <property type="evidence" value="ECO:0007669"/>
    <property type="project" value="InterPro"/>
</dbReference>
<feature type="transmembrane region" description="Helical" evidence="3">
    <location>
        <begin position="620"/>
        <end position="646"/>
    </location>
</feature>
<feature type="coiled-coil region" evidence="1">
    <location>
        <begin position="305"/>
        <end position="332"/>
    </location>
</feature>
<dbReference type="SUPFAM" id="SSF55874">
    <property type="entry name" value="ATPase domain of HSP90 chaperone/DNA topoisomerase II/histidine kinase"/>
    <property type="match status" value="1"/>
</dbReference>
<dbReference type="InterPro" id="IPR003594">
    <property type="entry name" value="HATPase_dom"/>
</dbReference>
<sequence>MKSSLSNILNKTPWWALILGAITVMIGLAFFVVPYHIIGYRQFEDPEHSRAIKREIDNTFAEQAINLARNVVRGMRDATRDEERRAELDTALEGLEEARRELREAGSEVLRSKRDALEQMNEAARRTTEAVREARREAERALKGGGIDNSETRRHLEESLKAAEDAEKEARLALKENARETARQAKEAAKLDKEVAKVHKEVSKLEQEKAKAAEKEKAKAEADKQAPTASLGITIGEKGGPVIRIDPDVDMGPMPDLPPELRAKIQRNVVGDMYRIGIGAVLVMILLPMFVLAVIAKFFIDRSRAAQRQAELKRKEADYHRLTQQVTEAKLAALQAQVEPHFLYNTLASVQALTEVDPAQASAMTGHLIQYLRNALPKMRESVSTVGQEIELVRAFLNILQMRMGKRLTFDINVPAELEPLSFPPLMLPSLVENAIKHGLEPQREGGNVRITAERVEGKLRLIVADTGKGFAEAIGSGVGLTNIRERLAALYGDAAKLTMEANEPQGVVATLEVPTDGTRAPAPMPPAPEEAVPPASAAASPAAATLETGPDAPKTKSQQALAVMATMERWWRKALSYVFVAAAVCAVVVAFAAFVAMLFGELPVEIGNEALTGPGGAIVGTLGILVGLLAVVLALAIVTVVIYGLGFLIVGIAIFVPLVVIAGLSPVLAPIALIGVLIWWLMKKNKKEPVPATPK</sequence>
<protein>
    <recommendedName>
        <fullName evidence="4">Histidine kinase/HSP90-like ATPase domain-containing protein</fullName>
    </recommendedName>
</protein>
<feature type="compositionally biased region" description="Low complexity" evidence="2">
    <location>
        <begin position="530"/>
        <end position="545"/>
    </location>
</feature>
<dbReference type="Pfam" id="PF06580">
    <property type="entry name" value="His_kinase"/>
    <property type="match status" value="1"/>
</dbReference>
<evidence type="ECO:0000259" key="4">
    <source>
        <dbReference type="SMART" id="SM00387"/>
    </source>
</evidence>
<keyword evidence="6" id="KW-1185">Reference proteome</keyword>
<name>A0A6M4HC09_9PROT</name>
<dbReference type="PANTHER" id="PTHR34220">
    <property type="entry name" value="SENSOR HISTIDINE KINASE YPDA"/>
    <property type="match status" value="1"/>
</dbReference>
<feature type="transmembrane region" description="Helical" evidence="3">
    <location>
        <begin position="276"/>
        <end position="300"/>
    </location>
</feature>
<dbReference type="AlphaFoldDB" id="A0A6M4HC09"/>
<dbReference type="GO" id="GO:0016020">
    <property type="term" value="C:membrane"/>
    <property type="evidence" value="ECO:0007669"/>
    <property type="project" value="InterPro"/>
</dbReference>
<evidence type="ECO:0000313" key="6">
    <source>
        <dbReference type="Proteomes" id="UP000503096"/>
    </source>
</evidence>
<keyword evidence="3" id="KW-1133">Transmembrane helix</keyword>
<keyword evidence="3" id="KW-0812">Transmembrane</keyword>
<dbReference type="InterPro" id="IPR010559">
    <property type="entry name" value="Sig_transdc_His_kin_internal"/>
</dbReference>
<proteinExistence type="predicted"/>
<gene>
    <name evidence="5" type="ORF">DSM104440_03618</name>
</gene>
<evidence type="ECO:0000313" key="5">
    <source>
        <dbReference type="EMBL" id="QJR16782.1"/>
    </source>
</evidence>
<dbReference type="InParanoid" id="A0A6M4HC09"/>
<feature type="transmembrane region" description="Helical" evidence="3">
    <location>
        <begin position="12"/>
        <end position="37"/>
    </location>
</feature>
<dbReference type="SMART" id="SM00387">
    <property type="entry name" value="HATPase_c"/>
    <property type="match status" value="1"/>
</dbReference>
<dbReference type="KEGG" id="upl:DSM104440_03618"/>
<evidence type="ECO:0000256" key="3">
    <source>
        <dbReference type="SAM" id="Phobius"/>
    </source>
</evidence>
<dbReference type="Pfam" id="PF02518">
    <property type="entry name" value="HATPase_c"/>
    <property type="match status" value="1"/>
</dbReference>
<feature type="region of interest" description="Disordered" evidence="2">
    <location>
        <begin position="517"/>
        <end position="554"/>
    </location>
</feature>
<evidence type="ECO:0000256" key="1">
    <source>
        <dbReference type="SAM" id="Coils"/>
    </source>
</evidence>
<accession>A0A6M4HC09</accession>